<dbReference type="RefSeq" id="XP_052945272.1">
    <property type="nucleotide sequence ID" value="XM_053092817.1"/>
</dbReference>
<dbReference type="EMBL" id="JAKWFO010000005">
    <property type="protein sequence ID" value="KAI9635495.1"/>
    <property type="molecule type" value="Genomic_DNA"/>
</dbReference>
<protein>
    <submittedName>
        <fullName evidence="1">Uncharacterized protein</fullName>
    </submittedName>
</protein>
<sequence length="387" mass="41450">MTYISQICAQAPITPHTPSDLFAALALSPGLANTYPYDIPTLLISPPSPCLCAASPSPSPIFLKEIIYRPLSLQEARQLTLLLHQSLFPVRTSPKGLMSESIRLAEELHEAGIRWDRRRRVMGMHLRGIWEEGEKLESGGAGVGGEGHRAMERYVQGSFLSIAEDPHPLDTMPIPIELTTRFPQHSTLPKLTLQSGLAQALGASTAIGPLSIWAQHGGITATHSNQNREDVPATGTLSAFVPAFPQSGGATKGGWRERKKAGLKVKTGMPMNPRARALQIPCSATSASFGVSRSANAILSGQGWTARTVRKVIRGLEIAAPKAADGGGKRVASTKRRAQVLSKKGVAMGYENGLRAARGMLRLEKDDGLAVGPRTARRVSVGGWELQ</sequence>
<evidence type="ECO:0000313" key="2">
    <source>
        <dbReference type="Proteomes" id="UP001164286"/>
    </source>
</evidence>
<gene>
    <name evidence="1" type="ORF">MKK02DRAFT_44185</name>
</gene>
<dbReference type="Proteomes" id="UP001164286">
    <property type="component" value="Unassembled WGS sequence"/>
</dbReference>
<organism evidence="1 2">
    <name type="scientific">Dioszegia hungarica</name>
    <dbReference type="NCBI Taxonomy" id="4972"/>
    <lineage>
        <taxon>Eukaryota</taxon>
        <taxon>Fungi</taxon>
        <taxon>Dikarya</taxon>
        <taxon>Basidiomycota</taxon>
        <taxon>Agaricomycotina</taxon>
        <taxon>Tremellomycetes</taxon>
        <taxon>Tremellales</taxon>
        <taxon>Bulleribasidiaceae</taxon>
        <taxon>Dioszegia</taxon>
    </lineage>
</organism>
<keyword evidence="2" id="KW-1185">Reference proteome</keyword>
<dbReference type="AlphaFoldDB" id="A0AA38H834"/>
<name>A0AA38H834_9TREE</name>
<dbReference type="GeneID" id="77732022"/>
<comment type="caution">
    <text evidence="1">The sequence shown here is derived from an EMBL/GenBank/DDBJ whole genome shotgun (WGS) entry which is preliminary data.</text>
</comment>
<proteinExistence type="predicted"/>
<accession>A0AA38H834</accession>
<evidence type="ECO:0000313" key="1">
    <source>
        <dbReference type="EMBL" id="KAI9635495.1"/>
    </source>
</evidence>
<reference evidence="1" key="1">
    <citation type="journal article" date="2022" name="G3 (Bethesda)">
        <title>High quality genome of the basidiomycete yeast Dioszegia hungarica PDD-24b-2 isolated from cloud water.</title>
        <authorList>
            <person name="Jarrige D."/>
            <person name="Haridas S."/>
            <person name="Bleykasten-Grosshans C."/>
            <person name="Joly M."/>
            <person name="Nadalig T."/>
            <person name="Sancelme M."/>
            <person name="Vuilleumier S."/>
            <person name="Grigoriev I.V."/>
            <person name="Amato P."/>
            <person name="Bringel F."/>
        </authorList>
    </citation>
    <scope>NUCLEOTIDE SEQUENCE</scope>
    <source>
        <strain evidence="1">PDD-24b-2</strain>
    </source>
</reference>